<protein>
    <submittedName>
        <fullName evidence="2">Uncharacterized protein</fullName>
    </submittedName>
</protein>
<dbReference type="AlphaFoldDB" id="A0A2G9ZN94"/>
<keyword evidence="1" id="KW-1133">Transmembrane helix</keyword>
<sequence>MNATRSSVNRNANARGNGFSVRCLKDWLKEAILFGFFSLVSNFLWLINF</sequence>
<evidence type="ECO:0000313" key="3">
    <source>
        <dbReference type="Proteomes" id="UP000231408"/>
    </source>
</evidence>
<name>A0A2G9ZN94_9BACT</name>
<comment type="caution">
    <text evidence="2">The sequence shown here is derived from an EMBL/GenBank/DDBJ whole genome shotgun (WGS) entry which is preliminary data.</text>
</comment>
<gene>
    <name evidence="2" type="ORF">COX21_01770</name>
</gene>
<accession>A0A2G9ZN94</accession>
<reference evidence="2 3" key="1">
    <citation type="submission" date="2017-09" db="EMBL/GenBank/DDBJ databases">
        <title>Depth-based differentiation of microbial function through sediment-hosted aquifers and enrichment of novel symbionts in the deep terrestrial subsurface.</title>
        <authorList>
            <person name="Probst A.J."/>
            <person name="Ladd B."/>
            <person name="Jarett J.K."/>
            <person name="Geller-Mcgrath D.E."/>
            <person name="Sieber C.M."/>
            <person name="Emerson J.B."/>
            <person name="Anantharaman K."/>
            <person name="Thomas B.C."/>
            <person name="Malmstrom R."/>
            <person name="Stieglmeier M."/>
            <person name="Klingl A."/>
            <person name="Woyke T."/>
            <person name="Ryan C.M."/>
            <person name="Banfield J.F."/>
        </authorList>
    </citation>
    <scope>NUCLEOTIDE SEQUENCE [LARGE SCALE GENOMIC DNA]</scope>
    <source>
        <strain evidence="2">CG23_combo_of_CG06-09_8_20_14_all_41_10</strain>
    </source>
</reference>
<keyword evidence="1" id="KW-0812">Transmembrane</keyword>
<feature type="transmembrane region" description="Helical" evidence="1">
    <location>
        <begin position="31"/>
        <end position="47"/>
    </location>
</feature>
<dbReference type="Proteomes" id="UP000231408">
    <property type="component" value="Unassembled WGS sequence"/>
</dbReference>
<evidence type="ECO:0000256" key="1">
    <source>
        <dbReference type="SAM" id="Phobius"/>
    </source>
</evidence>
<organism evidence="2 3">
    <name type="scientific">Candidatus Falkowbacteria bacterium CG23_combo_of_CG06-09_8_20_14_all_41_10</name>
    <dbReference type="NCBI Taxonomy" id="1974571"/>
    <lineage>
        <taxon>Bacteria</taxon>
        <taxon>Candidatus Falkowiibacteriota</taxon>
    </lineage>
</organism>
<dbReference type="EMBL" id="PCSE01000053">
    <property type="protein sequence ID" value="PIP34655.1"/>
    <property type="molecule type" value="Genomic_DNA"/>
</dbReference>
<evidence type="ECO:0000313" key="2">
    <source>
        <dbReference type="EMBL" id="PIP34655.1"/>
    </source>
</evidence>
<keyword evidence="1" id="KW-0472">Membrane</keyword>
<proteinExistence type="predicted"/>